<gene>
    <name evidence="2" type="ORF">LMG27174_03409</name>
</gene>
<dbReference type="EMBL" id="CADIJZ010000011">
    <property type="protein sequence ID" value="CAB3695802.1"/>
    <property type="molecule type" value="Genomic_DNA"/>
</dbReference>
<organism evidence="2 3">
    <name type="scientific">Paraburkholderia rhynchosiae</name>
    <dbReference type="NCBI Taxonomy" id="487049"/>
    <lineage>
        <taxon>Bacteria</taxon>
        <taxon>Pseudomonadati</taxon>
        <taxon>Pseudomonadota</taxon>
        <taxon>Betaproteobacteria</taxon>
        <taxon>Burkholderiales</taxon>
        <taxon>Burkholderiaceae</taxon>
        <taxon>Paraburkholderia</taxon>
    </lineage>
</organism>
<keyword evidence="1" id="KW-0732">Signal</keyword>
<feature type="signal peptide" evidence="1">
    <location>
        <begin position="1"/>
        <end position="16"/>
    </location>
</feature>
<evidence type="ECO:0000313" key="2">
    <source>
        <dbReference type="EMBL" id="CAB3695802.1"/>
    </source>
</evidence>
<evidence type="ECO:0000313" key="3">
    <source>
        <dbReference type="Proteomes" id="UP000494205"/>
    </source>
</evidence>
<evidence type="ECO:0000256" key="1">
    <source>
        <dbReference type="SAM" id="SignalP"/>
    </source>
</evidence>
<protein>
    <submittedName>
        <fullName evidence="2">Uncharacterized protein</fullName>
    </submittedName>
</protein>
<dbReference type="Proteomes" id="UP000494205">
    <property type="component" value="Unassembled WGS sequence"/>
</dbReference>
<name>A0A6J5B8J2_9BURK</name>
<sequence>MALVACCASFTAHAMAALALPAQTHGVQATLSPQQAINGFISKHIARLVIDISAGRRAGTRFASPEYLPHIRKRNAMNHGHD</sequence>
<dbReference type="AlphaFoldDB" id="A0A6J5B8J2"/>
<reference evidence="2 3" key="1">
    <citation type="submission" date="2020-04" db="EMBL/GenBank/DDBJ databases">
        <authorList>
            <person name="De Canck E."/>
        </authorList>
    </citation>
    <scope>NUCLEOTIDE SEQUENCE [LARGE SCALE GENOMIC DNA]</scope>
    <source>
        <strain evidence="2 3">LMG 27174</strain>
    </source>
</reference>
<accession>A0A6J5B8J2</accession>
<feature type="chain" id="PRO_5026840191" evidence="1">
    <location>
        <begin position="17"/>
        <end position="82"/>
    </location>
</feature>
<dbReference type="RefSeq" id="WP_146014316.1">
    <property type="nucleotide sequence ID" value="NZ_CADIJZ010000011.1"/>
</dbReference>
<proteinExistence type="predicted"/>